<keyword evidence="4" id="KW-0175">Coiled coil</keyword>
<reference evidence="7 8" key="1">
    <citation type="submission" date="2020-06" db="EMBL/GenBank/DDBJ databases">
        <title>Rheinheimera sp. nov., a marine bacterium isolated from coastal.</title>
        <authorList>
            <person name="Yu Q."/>
            <person name="Qi Y."/>
            <person name="Pu J."/>
        </authorList>
    </citation>
    <scope>NUCLEOTIDE SEQUENCE [LARGE SCALE GENOMIC DNA]</scope>
    <source>
        <strain evidence="7 8">YQF-2</strain>
    </source>
</reference>
<dbReference type="CDD" id="cd17546">
    <property type="entry name" value="REC_hyHK_CKI1_RcsC-like"/>
    <property type="match status" value="1"/>
</dbReference>
<accession>A0A7Y5AMI4</accession>
<feature type="coiled-coil region" evidence="4">
    <location>
        <begin position="239"/>
        <end position="273"/>
    </location>
</feature>
<dbReference type="SUPFAM" id="SSF52172">
    <property type="entry name" value="CheY-like"/>
    <property type="match status" value="1"/>
</dbReference>
<evidence type="ECO:0000256" key="4">
    <source>
        <dbReference type="SAM" id="Coils"/>
    </source>
</evidence>
<sequence length="726" mass="80162">MVNYFKQLTLPWLIAVAAMALATGLWYHFEMQGQQRIQIQQFSATLQLNSAALLNDKDQQLLKAQLNHIRYASAIPLTSVALYRQSGKLLAATDLPPALQNVRPALPVRNFSLQQVEHQWLALQPLTRYAAATDGVLRQPEADNNYYLLLLFTPETEHSVWLIPVFIVAMVGWVMLLLIRGTLSQAAQRQHTDISLLAHKLSQLKQGQLNARVDEELMAELLPLKQAINDLAVHQAGQHDIAQQQLKQQQQQVAQVQLQTEQWQQQNKALQLKVAQQGRAQQQRFLSLQQLQQQGTALTEEEFSRALSGQLTLMQLELNGEAASAVPILLTDFIATHIVVCQQLLLQRGIELQLIEGAGNAGCQVKLPQLALSAMLPEMVQLGSRSEGCSELTLEVRVVQQASGTVLQLSVTTDGEGMSARVRQLLNSNDTQALQWHESDIAILIAVKQQLKAQMSVQSLDGLGSTVAISIPLPELTAVGHNKLQHILLFEHNAAMLTERVQSLSAVAAHVAGCSDLAELNLKSTQYAYDRVVLFLPEPAELAAWQQLTTALAGRSQLLCYSANAHIAIWRAALTVAVETTPFCLARLNNIATALTSRPYPHLLVVDDNPTNLAYIRVLMKTQPVQLSTVSCGAEALKLCRSERYDVILLDIQLPDIKGTEVAIQLRQLAGYEDIPILAFTAHALEDEVAEYLQAGMNDIIFKPLEPAKLQQVLSWCSLGETDDLG</sequence>
<evidence type="ECO:0000313" key="7">
    <source>
        <dbReference type="EMBL" id="NRQ41077.1"/>
    </source>
</evidence>
<name>A0A7Y5AMI4_9GAMM</name>
<evidence type="ECO:0000256" key="2">
    <source>
        <dbReference type="ARBA" id="ARBA00023012"/>
    </source>
</evidence>
<evidence type="ECO:0000313" key="8">
    <source>
        <dbReference type="Proteomes" id="UP000523161"/>
    </source>
</evidence>
<comment type="caution">
    <text evidence="7">The sequence shown here is derived from an EMBL/GenBank/DDBJ whole genome shotgun (WGS) entry which is preliminary data.</text>
</comment>
<feature type="domain" description="Response regulatory" evidence="6">
    <location>
        <begin position="602"/>
        <end position="718"/>
    </location>
</feature>
<dbReference type="AlphaFoldDB" id="A0A7Y5AMI4"/>
<dbReference type="RefSeq" id="WP_173499331.1">
    <property type="nucleotide sequence ID" value="NZ_JABSOD010000001.1"/>
</dbReference>
<dbReference type="SMART" id="SM00448">
    <property type="entry name" value="REC"/>
    <property type="match status" value="1"/>
</dbReference>
<dbReference type="PANTHER" id="PTHR45339:SF1">
    <property type="entry name" value="HYBRID SIGNAL TRANSDUCTION HISTIDINE KINASE J"/>
    <property type="match status" value="1"/>
</dbReference>
<evidence type="ECO:0000256" key="5">
    <source>
        <dbReference type="SAM" id="Phobius"/>
    </source>
</evidence>
<evidence type="ECO:0000256" key="1">
    <source>
        <dbReference type="ARBA" id="ARBA00022553"/>
    </source>
</evidence>
<dbReference type="Proteomes" id="UP000523161">
    <property type="component" value="Unassembled WGS sequence"/>
</dbReference>
<keyword evidence="8" id="KW-1185">Reference proteome</keyword>
<dbReference type="InterPro" id="IPR011006">
    <property type="entry name" value="CheY-like_superfamily"/>
</dbReference>
<dbReference type="EMBL" id="JABSOD010000001">
    <property type="protein sequence ID" value="NRQ41077.1"/>
    <property type="molecule type" value="Genomic_DNA"/>
</dbReference>
<dbReference type="PANTHER" id="PTHR45339">
    <property type="entry name" value="HYBRID SIGNAL TRANSDUCTION HISTIDINE KINASE J"/>
    <property type="match status" value="1"/>
</dbReference>
<dbReference type="PROSITE" id="PS50110">
    <property type="entry name" value="RESPONSE_REGULATORY"/>
    <property type="match status" value="1"/>
</dbReference>
<dbReference type="GO" id="GO:0000160">
    <property type="term" value="P:phosphorelay signal transduction system"/>
    <property type="evidence" value="ECO:0007669"/>
    <property type="project" value="UniProtKB-KW"/>
</dbReference>
<feature type="modified residue" description="4-aspartylphosphate" evidence="3">
    <location>
        <position position="651"/>
    </location>
</feature>
<keyword evidence="5" id="KW-1133">Transmembrane helix</keyword>
<keyword evidence="2" id="KW-0902">Two-component regulatory system</keyword>
<organism evidence="7 8">
    <name type="scientific">Rheinheimera lutimaris</name>
    <dbReference type="NCBI Taxonomy" id="2740584"/>
    <lineage>
        <taxon>Bacteria</taxon>
        <taxon>Pseudomonadati</taxon>
        <taxon>Pseudomonadota</taxon>
        <taxon>Gammaproteobacteria</taxon>
        <taxon>Chromatiales</taxon>
        <taxon>Chromatiaceae</taxon>
        <taxon>Rheinheimera</taxon>
    </lineage>
</organism>
<feature type="transmembrane region" description="Helical" evidence="5">
    <location>
        <begin position="12"/>
        <end position="29"/>
    </location>
</feature>
<proteinExistence type="predicted"/>
<gene>
    <name evidence="7" type="ORF">HRH59_00615</name>
</gene>
<protein>
    <submittedName>
        <fullName evidence="7">Response regulator</fullName>
    </submittedName>
</protein>
<evidence type="ECO:0000256" key="3">
    <source>
        <dbReference type="PROSITE-ProRule" id="PRU00169"/>
    </source>
</evidence>
<keyword evidence="5" id="KW-0472">Membrane</keyword>
<evidence type="ECO:0000259" key="6">
    <source>
        <dbReference type="PROSITE" id="PS50110"/>
    </source>
</evidence>
<keyword evidence="5" id="KW-0812">Transmembrane</keyword>
<dbReference type="InterPro" id="IPR001789">
    <property type="entry name" value="Sig_transdc_resp-reg_receiver"/>
</dbReference>
<dbReference type="Gene3D" id="3.40.50.2300">
    <property type="match status" value="1"/>
</dbReference>
<dbReference type="Pfam" id="PF00072">
    <property type="entry name" value="Response_reg"/>
    <property type="match status" value="1"/>
</dbReference>
<feature type="transmembrane region" description="Helical" evidence="5">
    <location>
        <begin position="160"/>
        <end position="179"/>
    </location>
</feature>
<keyword evidence="1 3" id="KW-0597">Phosphoprotein</keyword>